<proteinExistence type="predicted"/>
<dbReference type="Gene3D" id="3.40.50.150">
    <property type="entry name" value="Vaccinia Virus protein VP39"/>
    <property type="match status" value="1"/>
</dbReference>
<feature type="non-terminal residue" evidence="1">
    <location>
        <position position="1"/>
    </location>
</feature>
<dbReference type="AlphaFoldDB" id="A0A813EKG5"/>
<dbReference type="SUPFAM" id="SSF53335">
    <property type="entry name" value="S-adenosyl-L-methionine-dependent methyltransferases"/>
    <property type="match status" value="1"/>
</dbReference>
<dbReference type="InterPro" id="IPR029063">
    <property type="entry name" value="SAM-dependent_MTases_sf"/>
</dbReference>
<dbReference type="EMBL" id="CAJNNV010012825">
    <property type="protein sequence ID" value="CAE8601129.1"/>
    <property type="molecule type" value="Genomic_DNA"/>
</dbReference>
<reference evidence="1" key="1">
    <citation type="submission" date="2021-02" db="EMBL/GenBank/DDBJ databases">
        <authorList>
            <person name="Dougan E. K."/>
            <person name="Rhodes N."/>
            <person name="Thang M."/>
            <person name="Chan C."/>
        </authorList>
    </citation>
    <scope>NUCLEOTIDE SEQUENCE</scope>
</reference>
<evidence type="ECO:0000313" key="1">
    <source>
        <dbReference type="EMBL" id="CAE8601129.1"/>
    </source>
</evidence>
<organism evidence="1 2">
    <name type="scientific">Polarella glacialis</name>
    <name type="common">Dinoflagellate</name>
    <dbReference type="NCBI Taxonomy" id="89957"/>
    <lineage>
        <taxon>Eukaryota</taxon>
        <taxon>Sar</taxon>
        <taxon>Alveolata</taxon>
        <taxon>Dinophyceae</taxon>
        <taxon>Suessiales</taxon>
        <taxon>Suessiaceae</taxon>
        <taxon>Polarella</taxon>
    </lineage>
</organism>
<gene>
    <name evidence="1" type="ORF">PGLA1383_LOCUS19426</name>
</gene>
<comment type="caution">
    <text evidence="1">The sequence shown here is derived from an EMBL/GenBank/DDBJ whole genome shotgun (WGS) entry which is preliminary data.</text>
</comment>
<protein>
    <submittedName>
        <fullName evidence="1">Uncharacterized protein</fullName>
    </submittedName>
</protein>
<sequence length="275" mass="30904">ELSKKCHQIIADNFRWADDLNNARHDFPCLHEDVLDLVAPGTWRDQDCFQQKKTSIYSSLLIMRPPCNTHGVLCPGLGSVDLDTSGLPCTDNSRIKAGRQHEEGPTGPLFIIWALRLKRLSIRMAILENTPDISMQIIYFLLYDMYDVFPIPVDLADVGHAGASRARVYILVVLRGQFRQLCDPIVLYQQIATAIKATSATQPADYMTAGPLEIQLEASEVARIRSVPFRPNTLDLTYLLNEREVSAIHELDDTYRAKGLGGTNAQQESLLLLRR</sequence>
<keyword evidence="2" id="KW-1185">Reference proteome</keyword>
<name>A0A813EKG5_POLGL</name>
<accession>A0A813EKG5</accession>
<dbReference type="Proteomes" id="UP000654075">
    <property type="component" value="Unassembled WGS sequence"/>
</dbReference>
<evidence type="ECO:0000313" key="2">
    <source>
        <dbReference type="Proteomes" id="UP000654075"/>
    </source>
</evidence>
<dbReference type="OrthoDB" id="406702at2759"/>